<dbReference type="Pfam" id="PF14504">
    <property type="entry name" value="CAP_assoc_N"/>
    <property type="match status" value="1"/>
</dbReference>
<dbReference type="PANTHER" id="PTHR31157:SF1">
    <property type="entry name" value="SCP DOMAIN-CONTAINING PROTEIN"/>
    <property type="match status" value="1"/>
</dbReference>
<evidence type="ECO:0000313" key="4">
    <source>
        <dbReference type="EMBL" id="OEH93380.1"/>
    </source>
</evidence>
<dbReference type="Gene3D" id="3.40.33.10">
    <property type="entry name" value="CAP"/>
    <property type="match status" value="1"/>
</dbReference>
<dbReference type="InterPro" id="IPR035940">
    <property type="entry name" value="CAP_sf"/>
</dbReference>
<sequence length="544" mass="61792">MGIFAKIIFLIFTILVLLIPIESKASSHEITVIINGEKQQYKQVPVIREGRTLVPLREIFEALDATVKWDGSKQKVTANKGKQTIELVVGSKQAVINGNKYVLDVPANTINSYTMVPLRVIGDSLGEKVRWDNASKTIYIGDEPNNRSKSVEKLESVAVATSTDDETWVTWEPKYDVPLDKEWTINFDSSIDFKSAFNNVYIKRNMTDKSQSLGMSSYGSQKLIVRVPNQGYIAGATYTLFIDHVKAKSGATFKPIKMEFTMKEEKKETFDTYTFSDVSLGESKNSLVEKRGKPERIDESRNGFYWYVYNEDYKTYAQYGIKDNKVVTIYSNASNWSSELGIRIGVSQQKVENLYKGFDNDDIDWYQNIDTYHLNNSVVKLFYDSLDSQAIQAVFVTSDRGFLTNYIEWNQEIIDSYEKQVFDITNAERVKRDLKPLQWNNKLSSVARNHSVDMAKRDFFDHVTPDGTGIEDRVKAGGLSICYLGENIHLNSRGNAMNAHQGWMNSEGHRKGILNRKYVSLGVGLEVNDDGIAYFTENFSGSCN</sequence>
<reference evidence="4 5" key="1">
    <citation type="submission" date="2016-08" db="EMBL/GenBank/DDBJ databases">
        <title>Genome of Bacillus solimangrovi GH2-4.</title>
        <authorList>
            <person name="Lim S."/>
            <person name="Kim B.-C."/>
        </authorList>
    </citation>
    <scope>NUCLEOTIDE SEQUENCE [LARGE SCALE GENOMIC DNA]</scope>
    <source>
        <strain evidence="4 5">GH2-4</strain>
    </source>
</reference>
<name>A0A1E5LH26_9BACI</name>
<dbReference type="InterPro" id="IPR029410">
    <property type="entry name" value="CAP_assoc"/>
</dbReference>
<feature type="domain" description="SCP" evidence="1">
    <location>
        <begin position="423"/>
        <end position="539"/>
    </location>
</feature>
<dbReference type="PANTHER" id="PTHR31157">
    <property type="entry name" value="SCP DOMAIN-CONTAINING PROTEIN"/>
    <property type="match status" value="1"/>
</dbReference>
<dbReference type="Proteomes" id="UP000095209">
    <property type="component" value="Unassembled WGS sequence"/>
</dbReference>
<comment type="caution">
    <text evidence="4">The sequence shown here is derived from an EMBL/GenBank/DDBJ whole genome shotgun (WGS) entry which is preliminary data.</text>
</comment>
<dbReference type="EMBL" id="MJEH01000012">
    <property type="protein sequence ID" value="OEH93380.1"/>
    <property type="molecule type" value="Genomic_DNA"/>
</dbReference>
<dbReference type="SUPFAM" id="SSF55383">
    <property type="entry name" value="Copper amine oxidase, domain N"/>
    <property type="match status" value="1"/>
</dbReference>
<protein>
    <recommendedName>
        <fullName evidence="6">Copper amine oxidase</fullName>
    </recommendedName>
</protein>
<dbReference type="Gene3D" id="3.30.457.10">
    <property type="entry name" value="Copper amine oxidase-like, N-terminal domain"/>
    <property type="match status" value="1"/>
</dbReference>
<keyword evidence="5" id="KW-1185">Reference proteome</keyword>
<dbReference type="STRING" id="1305675.BFG57_12060"/>
<dbReference type="SUPFAM" id="SSF55797">
    <property type="entry name" value="PR-1-like"/>
    <property type="match status" value="1"/>
</dbReference>
<gene>
    <name evidence="4" type="ORF">BFG57_12060</name>
</gene>
<evidence type="ECO:0000259" key="1">
    <source>
        <dbReference type="Pfam" id="PF00188"/>
    </source>
</evidence>
<dbReference type="InterPro" id="IPR014044">
    <property type="entry name" value="CAP_dom"/>
</dbReference>
<evidence type="ECO:0000259" key="3">
    <source>
        <dbReference type="Pfam" id="PF14504"/>
    </source>
</evidence>
<dbReference type="InterPro" id="IPR036582">
    <property type="entry name" value="Mao_N_sf"/>
</dbReference>
<proteinExistence type="predicted"/>
<dbReference type="RefSeq" id="WP_069716593.1">
    <property type="nucleotide sequence ID" value="NZ_MJEH01000012.1"/>
</dbReference>
<evidence type="ECO:0008006" key="6">
    <source>
        <dbReference type="Google" id="ProtNLM"/>
    </source>
</evidence>
<dbReference type="Pfam" id="PF07833">
    <property type="entry name" value="Cu_amine_oxidN1"/>
    <property type="match status" value="1"/>
</dbReference>
<evidence type="ECO:0000313" key="5">
    <source>
        <dbReference type="Proteomes" id="UP000095209"/>
    </source>
</evidence>
<dbReference type="Pfam" id="PF00188">
    <property type="entry name" value="CAP"/>
    <property type="match status" value="1"/>
</dbReference>
<feature type="domain" description="Copper amine oxidase-like N-terminal" evidence="2">
    <location>
        <begin position="34"/>
        <end position="140"/>
    </location>
</feature>
<dbReference type="CDD" id="cd05379">
    <property type="entry name" value="CAP_bacterial"/>
    <property type="match status" value="1"/>
</dbReference>
<organism evidence="4 5">
    <name type="scientific">Bacillus solimangrovi</name>
    <dbReference type="NCBI Taxonomy" id="1305675"/>
    <lineage>
        <taxon>Bacteria</taxon>
        <taxon>Bacillati</taxon>
        <taxon>Bacillota</taxon>
        <taxon>Bacilli</taxon>
        <taxon>Bacillales</taxon>
        <taxon>Bacillaceae</taxon>
        <taxon>Bacillus</taxon>
    </lineage>
</organism>
<evidence type="ECO:0000259" key="2">
    <source>
        <dbReference type="Pfam" id="PF07833"/>
    </source>
</evidence>
<feature type="domain" description="CAP-associated" evidence="3">
    <location>
        <begin position="280"/>
        <end position="375"/>
    </location>
</feature>
<dbReference type="InterPro" id="IPR012854">
    <property type="entry name" value="Cu_amine_oxidase-like_N"/>
</dbReference>
<accession>A0A1E5LH26</accession>
<dbReference type="AlphaFoldDB" id="A0A1E5LH26"/>